<dbReference type="Pfam" id="PF07872">
    <property type="entry name" value="DUF1659"/>
    <property type="match status" value="1"/>
</dbReference>
<accession>A0A921EM00</accession>
<sequence>MAVETSFLSKKLRVDYMADGEEKLKSLTLANLNKNVSGEQLGQIVEGLKSLINGQIAKIYVTEVTHGITD</sequence>
<reference evidence="2" key="2">
    <citation type="submission" date="2021-09" db="EMBL/GenBank/DDBJ databases">
        <authorList>
            <person name="Gilroy R."/>
        </authorList>
    </citation>
    <scope>NUCLEOTIDE SEQUENCE</scope>
    <source>
        <strain evidence="2">CHK192-2623</strain>
    </source>
</reference>
<protein>
    <recommendedName>
        <fullName evidence="1">DUF1659 domain-containing protein</fullName>
    </recommendedName>
</protein>
<organism evidence="2 3">
    <name type="scientific">Lactobacillus johnsonii</name>
    <dbReference type="NCBI Taxonomy" id="33959"/>
    <lineage>
        <taxon>Bacteria</taxon>
        <taxon>Bacillati</taxon>
        <taxon>Bacillota</taxon>
        <taxon>Bacilli</taxon>
        <taxon>Lactobacillales</taxon>
        <taxon>Lactobacillaceae</taxon>
        <taxon>Lactobacillus</taxon>
    </lineage>
</organism>
<evidence type="ECO:0000259" key="1">
    <source>
        <dbReference type="Pfam" id="PF07872"/>
    </source>
</evidence>
<evidence type="ECO:0000313" key="3">
    <source>
        <dbReference type="Proteomes" id="UP000732527"/>
    </source>
</evidence>
<dbReference type="InterPro" id="IPR012454">
    <property type="entry name" value="DUF1659"/>
</dbReference>
<proteinExistence type="predicted"/>
<dbReference type="RefSeq" id="WP_278766168.1">
    <property type="nucleotide sequence ID" value="NZ_JBNPNA010000028.1"/>
</dbReference>
<dbReference type="EMBL" id="DYYQ01000050">
    <property type="protein sequence ID" value="HJE50035.1"/>
    <property type="molecule type" value="Genomic_DNA"/>
</dbReference>
<gene>
    <name evidence="2" type="ORF">K8V69_07715</name>
</gene>
<evidence type="ECO:0000313" key="2">
    <source>
        <dbReference type="EMBL" id="HJE50035.1"/>
    </source>
</evidence>
<reference evidence="2" key="1">
    <citation type="journal article" date="2021" name="PeerJ">
        <title>Extensive microbial diversity within the chicken gut microbiome revealed by metagenomics and culture.</title>
        <authorList>
            <person name="Gilroy R."/>
            <person name="Ravi A."/>
            <person name="Getino M."/>
            <person name="Pursley I."/>
            <person name="Horton D.L."/>
            <person name="Alikhan N.F."/>
            <person name="Baker D."/>
            <person name="Gharbi K."/>
            <person name="Hall N."/>
            <person name="Watson M."/>
            <person name="Adriaenssens E.M."/>
            <person name="Foster-Nyarko E."/>
            <person name="Jarju S."/>
            <person name="Secka A."/>
            <person name="Antonio M."/>
            <person name="Oren A."/>
            <person name="Chaudhuri R.R."/>
            <person name="La Ragione R."/>
            <person name="Hildebrand F."/>
            <person name="Pallen M.J."/>
        </authorList>
    </citation>
    <scope>NUCLEOTIDE SEQUENCE</scope>
    <source>
        <strain evidence="2">CHK192-2623</strain>
    </source>
</reference>
<comment type="caution">
    <text evidence="2">The sequence shown here is derived from an EMBL/GenBank/DDBJ whole genome shotgun (WGS) entry which is preliminary data.</text>
</comment>
<dbReference type="AlphaFoldDB" id="A0A921EM00"/>
<feature type="domain" description="DUF1659" evidence="1">
    <location>
        <begin position="2"/>
        <end position="65"/>
    </location>
</feature>
<name>A0A921EM00_LACJH</name>
<dbReference type="Proteomes" id="UP000732527">
    <property type="component" value="Unassembled WGS sequence"/>
</dbReference>